<dbReference type="Gene3D" id="3.40.720.10">
    <property type="entry name" value="Alkaline Phosphatase, subunit A"/>
    <property type="match status" value="1"/>
</dbReference>
<feature type="non-terminal residue" evidence="3">
    <location>
        <position position="299"/>
    </location>
</feature>
<comment type="similarity">
    <text evidence="1">Belongs to the sulfatase family.</text>
</comment>
<dbReference type="Pfam" id="PF00884">
    <property type="entry name" value="Sulfatase"/>
    <property type="match status" value="1"/>
</dbReference>
<name>A0A382JE93_9ZZZZ</name>
<gene>
    <name evidence="3" type="ORF">METZ01_LOCUS263324</name>
</gene>
<dbReference type="InterPro" id="IPR050738">
    <property type="entry name" value="Sulfatase"/>
</dbReference>
<protein>
    <recommendedName>
        <fullName evidence="2">Sulfatase N-terminal domain-containing protein</fullName>
    </recommendedName>
</protein>
<dbReference type="InterPro" id="IPR000917">
    <property type="entry name" value="Sulfatase_N"/>
</dbReference>
<dbReference type="CDD" id="cd16022">
    <property type="entry name" value="sulfatase_like"/>
    <property type="match status" value="1"/>
</dbReference>
<organism evidence="3">
    <name type="scientific">marine metagenome</name>
    <dbReference type="NCBI Taxonomy" id="408172"/>
    <lineage>
        <taxon>unclassified sequences</taxon>
        <taxon>metagenomes</taxon>
        <taxon>ecological metagenomes</taxon>
    </lineage>
</organism>
<evidence type="ECO:0000313" key="3">
    <source>
        <dbReference type="EMBL" id="SVC10470.1"/>
    </source>
</evidence>
<evidence type="ECO:0000256" key="1">
    <source>
        <dbReference type="ARBA" id="ARBA00008779"/>
    </source>
</evidence>
<dbReference type="SUPFAM" id="SSF53649">
    <property type="entry name" value="Alkaline phosphatase-like"/>
    <property type="match status" value="1"/>
</dbReference>
<accession>A0A382JE93</accession>
<feature type="domain" description="Sulfatase N-terminal" evidence="2">
    <location>
        <begin position="34"/>
        <end position="299"/>
    </location>
</feature>
<dbReference type="PANTHER" id="PTHR42693">
    <property type="entry name" value="ARYLSULFATASE FAMILY MEMBER"/>
    <property type="match status" value="1"/>
</dbReference>
<dbReference type="PANTHER" id="PTHR42693:SF33">
    <property type="entry name" value="ARYLSULFATASE"/>
    <property type="match status" value="1"/>
</dbReference>
<proteinExistence type="inferred from homology"/>
<sequence>MQIQTITRANVLALMIFSAVGWTSPELAAKASRPNILFIITDQHHANMLSSAGNPYLKTKALDGMAKAGIRFTNAYVTNPVCVPSRISMATGMMPGRFGVFNNGMKAKISKEVGDNSLGKLIKSGGYDTFYGGKVHLAPVLSPLRAGYDEFCKDQRDELPEVCIEFMTRKRDKPFFAVASFINPHDICFAYNARQAKRGKGKPLVNALYKEAEALPEDKLPPLPANHAIPKREPEAIEATMKVTATTPAKLIRKDYNERDWRNYRWIYCRLTERVDAQIGRLLDALKKNGLEENTLVVF</sequence>
<reference evidence="3" key="1">
    <citation type="submission" date="2018-05" db="EMBL/GenBank/DDBJ databases">
        <authorList>
            <person name="Lanie J.A."/>
            <person name="Ng W.-L."/>
            <person name="Kazmierczak K.M."/>
            <person name="Andrzejewski T.M."/>
            <person name="Davidsen T.M."/>
            <person name="Wayne K.J."/>
            <person name="Tettelin H."/>
            <person name="Glass J.I."/>
            <person name="Rusch D."/>
            <person name="Podicherti R."/>
            <person name="Tsui H.-C.T."/>
            <person name="Winkler M.E."/>
        </authorList>
    </citation>
    <scope>NUCLEOTIDE SEQUENCE</scope>
</reference>
<dbReference type="InterPro" id="IPR017850">
    <property type="entry name" value="Alkaline_phosphatase_core_sf"/>
</dbReference>
<evidence type="ECO:0000259" key="2">
    <source>
        <dbReference type="Pfam" id="PF00884"/>
    </source>
</evidence>
<dbReference type="EMBL" id="UINC01073807">
    <property type="protein sequence ID" value="SVC10470.1"/>
    <property type="molecule type" value="Genomic_DNA"/>
</dbReference>
<dbReference type="AlphaFoldDB" id="A0A382JE93"/>
<dbReference type="GO" id="GO:0004065">
    <property type="term" value="F:arylsulfatase activity"/>
    <property type="evidence" value="ECO:0007669"/>
    <property type="project" value="TreeGrafter"/>
</dbReference>